<comment type="caution">
    <text evidence="1">The sequence shown here is derived from an EMBL/GenBank/DDBJ whole genome shotgun (WGS) entry which is preliminary data.</text>
</comment>
<evidence type="ECO:0000313" key="1">
    <source>
        <dbReference type="EMBL" id="CAD8099027.1"/>
    </source>
</evidence>
<gene>
    <name evidence="1" type="ORF">PSON_ATCC_30995.1.T0710104</name>
</gene>
<keyword evidence="2" id="KW-1185">Reference proteome</keyword>
<dbReference type="GO" id="GO:0005684">
    <property type="term" value="C:U2-type spliceosomal complex"/>
    <property type="evidence" value="ECO:0007669"/>
    <property type="project" value="TreeGrafter"/>
</dbReference>
<dbReference type="Pfam" id="PF08315">
    <property type="entry name" value="cwf18"/>
    <property type="match status" value="1"/>
</dbReference>
<dbReference type="PANTHER" id="PTHR31551">
    <property type="entry name" value="PRE-MRNA-SPLICING FACTOR CWF18"/>
    <property type="match status" value="1"/>
</dbReference>
<dbReference type="InterPro" id="IPR013169">
    <property type="entry name" value="mRNA_splic_Cwf18-like"/>
</dbReference>
<name>A0A8S1P7A7_9CILI</name>
<sequence>MIFDFPDNLNSSQQIMPEKQTKDWYSELKFLHYFPKNKCFGKEEQEITRNIKNIEMHYKQKVTEMVSQLLTDEQGTLNIIPKKANIDLKRAIQPKLDKLKKKTERAIVDVLNEKFFKKEAEQKEEVVESQTQATAEVIKNIVNVYDKEIELDDEDYDDDYETL</sequence>
<dbReference type="GO" id="GO:0071014">
    <property type="term" value="C:post-mRNA release spliceosomal complex"/>
    <property type="evidence" value="ECO:0007669"/>
    <property type="project" value="TreeGrafter"/>
</dbReference>
<protein>
    <submittedName>
        <fullName evidence="1">Uncharacterized protein</fullName>
    </submittedName>
</protein>
<dbReference type="AlphaFoldDB" id="A0A8S1P7A7"/>
<accession>A0A8S1P7A7</accession>
<proteinExistence type="predicted"/>
<reference evidence="1" key="1">
    <citation type="submission" date="2021-01" db="EMBL/GenBank/DDBJ databases">
        <authorList>
            <consortium name="Genoscope - CEA"/>
            <person name="William W."/>
        </authorList>
    </citation>
    <scope>NUCLEOTIDE SEQUENCE</scope>
</reference>
<evidence type="ECO:0000313" key="2">
    <source>
        <dbReference type="Proteomes" id="UP000692954"/>
    </source>
</evidence>
<dbReference type="OrthoDB" id="10261348at2759"/>
<organism evidence="1 2">
    <name type="scientific">Paramecium sonneborni</name>
    <dbReference type="NCBI Taxonomy" id="65129"/>
    <lineage>
        <taxon>Eukaryota</taxon>
        <taxon>Sar</taxon>
        <taxon>Alveolata</taxon>
        <taxon>Ciliophora</taxon>
        <taxon>Intramacronucleata</taxon>
        <taxon>Oligohymenophorea</taxon>
        <taxon>Peniculida</taxon>
        <taxon>Parameciidae</taxon>
        <taxon>Paramecium</taxon>
    </lineage>
</organism>
<dbReference type="PANTHER" id="PTHR31551:SF1">
    <property type="entry name" value="COILED-COIL DOMAIN-CONTAINING PROTEIN 12"/>
    <property type="match status" value="1"/>
</dbReference>
<dbReference type="Proteomes" id="UP000692954">
    <property type="component" value="Unassembled WGS sequence"/>
</dbReference>
<dbReference type="EMBL" id="CAJJDN010000071">
    <property type="protein sequence ID" value="CAD8099027.1"/>
    <property type="molecule type" value="Genomic_DNA"/>
</dbReference>